<proteinExistence type="predicted"/>
<protein>
    <submittedName>
        <fullName evidence="1">Uncharacterized protein</fullName>
    </submittedName>
</protein>
<organism evidence="1 2">
    <name type="scientific">Eretmocerus hayati</name>
    <dbReference type="NCBI Taxonomy" id="131215"/>
    <lineage>
        <taxon>Eukaryota</taxon>
        <taxon>Metazoa</taxon>
        <taxon>Ecdysozoa</taxon>
        <taxon>Arthropoda</taxon>
        <taxon>Hexapoda</taxon>
        <taxon>Insecta</taxon>
        <taxon>Pterygota</taxon>
        <taxon>Neoptera</taxon>
        <taxon>Endopterygota</taxon>
        <taxon>Hymenoptera</taxon>
        <taxon>Apocrita</taxon>
        <taxon>Proctotrupomorpha</taxon>
        <taxon>Chalcidoidea</taxon>
        <taxon>Aphelinidae</taxon>
        <taxon>Aphelininae</taxon>
        <taxon>Eretmocerus</taxon>
    </lineage>
</organism>
<sequence length="490" mass="55645">MLPPPEGALEQHSYRVYHQLQAWRGGINKALDWGWSESHYGLKPIMLTNKKYSIPEDILRDFFCSCKSGCESYSCGCSKRGLKCPDLCKVCVGKDCSNFGVIDNDGTESDGEVVEWVDDQEIGNDYDEIIDSVVKDFQPEGDQDDVDISITVNDRRYGSMDGVESNRNSLEESENMACSIESDVTVYEQMNSKTAMPEKRSKNSHCTYHTGYKSDSCGCVERGHECSSLYPNDCIDEYDFTNGVTCDITDEMLQSSVLDNDHDSACHEKVNTVANKDSTCNDDWNNIDANDTGMYSNDLVFKSYVQESSPIHEGEFRSKELKKFLEVRNLTRTVFISEDETVLVPKVMYDSRINELVGYVLPTDENSMPIPHQFKATSMRKMQDIFRDNKRSTHLHVYMAQPIQEDTPSFWLLIFGTDGYSADGDTKCLKAVWYRSGLGDQTDEPVPGPVDEDYKIEGFNAKYFPKEVYIEDTVHVLVRLKTRLLKVSIL</sequence>
<keyword evidence="2" id="KW-1185">Reference proteome</keyword>
<comment type="caution">
    <text evidence="1">The sequence shown here is derived from an EMBL/GenBank/DDBJ whole genome shotgun (WGS) entry which is preliminary data.</text>
</comment>
<dbReference type="Proteomes" id="UP001239111">
    <property type="component" value="Chromosome 1"/>
</dbReference>
<name>A0ACC2PT28_9HYME</name>
<reference evidence="1" key="1">
    <citation type="submission" date="2023-04" db="EMBL/GenBank/DDBJ databases">
        <title>A chromosome-level genome assembly of the parasitoid wasp Eretmocerus hayati.</title>
        <authorList>
            <person name="Zhong Y."/>
            <person name="Liu S."/>
            <person name="Liu Y."/>
        </authorList>
    </citation>
    <scope>NUCLEOTIDE SEQUENCE</scope>
    <source>
        <strain evidence="1">ZJU_SS_LIU_2023</strain>
    </source>
</reference>
<evidence type="ECO:0000313" key="2">
    <source>
        <dbReference type="Proteomes" id="UP001239111"/>
    </source>
</evidence>
<dbReference type="EMBL" id="CM056741">
    <property type="protein sequence ID" value="KAJ8686101.1"/>
    <property type="molecule type" value="Genomic_DNA"/>
</dbReference>
<evidence type="ECO:0000313" key="1">
    <source>
        <dbReference type="EMBL" id="KAJ8686101.1"/>
    </source>
</evidence>
<gene>
    <name evidence="1" type="ORF">QAD02_021895</name>
</gene>
<accession>A0ACC2PT28</accession>